<organism evidence="3 4">
    <name type="scientific">Litomosoides sigmodontis</name>
    <name type="common">Filarial nematode worm</name>
    <dbReference type="NCBI Taxonomy" id="42156"/>
    <lineage>
        <taxon>Eukaryota</taxon>
        <taxon>Metazoa</taxon>
        <taxon>Ecdysozoa</taxon>
        <taxon>Nematoda</taxon>
        <taxon>Chromadorea</taxon>
        <taxon>Rhabditida</taxon>
        <taxon>Spirurina</taxon>
        <taxon>Spiruromorpha</taxon>
        <taxon>Filarioidea</taxon>
        <taxon>Onchocercidae</taxon>
        <taxon>Litomosoides</taxon>
    </lineage>
</organism>
<dbReference type="InterPro" id="IPR006575">
    <property type="entry name" value="RWD_dom"/>
</dbReference>
<dbReference type="SUPFAM" id="SSF54495">
    <property type="entry name" value="UBC-like"/>
    <property type="match status" value="1"/>
</dbReference>
<evidence type="ECO:0008006" key="5">
    <source>
        <dbReference type="Google" id="ProtNLM"/>
    </source>
</evidence>
<dbReference type="InterPro" id="IPR010541">
    <property type="entry name" value="Prp3_C"/>
</dbReference>
<dbReference type="InterPro" id="IPR059181">
    <property type="entry name" value="RWDD2A-B_C"/>
</dbReference>
<dbReference type="STRING" id="42156.A0A3P6TWX0"/>
<dbReference type="Pfam" id="PF06544">
    <property type="entry name" value="Prp3_C"/>
    <property type="match status" value="1"/>
</dbReference>
<dbReference type="Gene3D" id="3.10.110.10">
    <property type="entry name" value="Ubiquitin Conjugating Enzyme"/>
    <property type="match status" value="1"/>
</dbReference>
<feature type="domain" description="RWD" evidence="1">
    <location>
        <begin position="13"/>
        <end position="115"/>
    </location>
</feature>
<proteinExistence type="predicted"/>
<dbReference type="InterPro" id="IPR016135">
    <property type="entry name" value="UBQ-conjugating_enzyme/RWD"/>
</dbReference>
<evidence type="ECO:0000259" key="2">
    <source>
        <dbReference type="Pfam" id="PF06544"/>
    </source>
</evidence>
<dbReference type="Pfam" id="PF05773">
    <property type="entry name" value="RWD"/>
    <property type="match status" value="1"/>
</dbReference>
<dbReference type="PANTHER" id="PTHR15955">
    <property type="entry name" value="RWD DOMAIN CONTAINING PROTEIN 2"/>
    <property type="match status" value="1"/>
</dbReference>
<evidence type="ECO:0000259" key="1">
    <source>
        <dbReference type="Pfam" id="PF05773"/>
    </source>
</evidence>
<dbReference type="OrthoDB" id="432412at2759"/>
<name>A0A3P6TWX0_LITSI</name>
<accession>A0A3P6TWX0</accession>
<dbReference type="InterPro" id="IPR017359">
    <property type="entry name" value="Phi-like"/>
</dbReference>
<dbReference type="AlphaFoldDB" id="A0A3P6TWX0"/>
<dbReference type="EMBL" id="UYRX01000531">
    <property type="protein sequence ID" value="VDK83470.1"/>
    <property type="molecule type" value="Genomic_DNA"/>
</dbReference>
<dbReference type="CDD" id="cd24163">
    <property type="entry name" value="RWDD2_C"/>
    <property type="match status" value="1"/>
</dbReference>
<sequence length="257" mass="29976">MENQNEACRRLLLDELGLLKAMYTAEELEVNEPQNPAESGQVTQLTLYQQIYGINYEVVIRLSSEYPIILKPSAFVRSSLINCDLLNQELRSFIDQKALGVPLALDMMQWINDNINRFKTKTEKQTVQVTDDAGVTDNRNYARFWIYSHHIKRRVKKRMIINTAALYQLGGLFCSGKPGVIILEGYRTDCEKFWEKIRALGWQRIVLRYCEVQANPSFFRLGKFRELQFPHVTYLTELKRLLTEAHLEYGFSLLLNL</sequence>
<dbReference type="Proteomes" id="UP000277928">
    <property type="component" value="Unassembled WGS sequence"/>
</dbReference>
<gene>
    <name evidence="3" type="ORF">NLS_LOCUS6216</name>
</gene>
<evidence type="ECO:0000313" key="4">
    <source>
        <dbReference type="Proteomes" id="UP000277928"/>
    </source>
</evidence>
<protein>
    <recommendedName>
        <fullName evidence="5">RWD domain-containing protein</fullName>
    </recommendedName>
</protein>
<feature type="domain" description="Small nuclear ribonucleoprotein Prp3 C-terminal" evidence="2">
    <location>
        <begin position="145"/>
        <end position="206"/>
    </location>
</feature>
<dbReference type="PANTHER" id="PTHR15955:SF8">
    <property type="entry name" value="RWD DOMAIN-CONTAINING PROTEIN 2B-RELATED"/>
    <property type="match status" value="1"/>
</dbReference>
<dbReference type="OMA" id="QEMEVIC"/>
<evidence type="ECO:0000313" key="3">
    <source>
        <dbReference type="EMBL" id="VDK83470.1"/>
    </source>
</evidence>
<keyword evidence="4" id="KW-1185">Reference proteome</keyword>
<reference evidence="3 4" key="1">
    <citation type="submission" date="2018-08" db="EMBL/GenBank/DDBJ databases">
        <authorList>
            <person name="Laetsch R D."/>
            <person name="Stevens L."/>
            <person name="Kumar S."/>
            <person name="Blaxter L. M."/>
        </authorList>
    </citation>
    <scope>NUCLEOTIDE SEQUENCE [LARGE SCALE GENOMIC DNA]</scope>
</reference>